<dbReference type="AlphaFoldDB" id="A0A8H4ARF1"/>
<dbReference type="PANTHER" id="PTHR16071:SF2">
    <property type="entry name" value="FIGNL1-INTERACTING REGULATOR OF RECOMBINATION AND MITOSIS"/>
    <property type="match status" value="1"/>
</dbReference>
<dbReference type="Proteomes" id="UP000439903">
    <property type="component" value="Unassembled WGS sequence"/>
</dbReference>
<gene>
    <name evidence="1" type="ORF">F8M41_014693</name>
</gene>
<name>A0A8H4ARF1_GIGMA</name>
<accession>A0A8H4ARF1</accession>
<organism evidence="1 2">
    <name type="scientific">Gigaspora margarita</name>
    <dbReference type="NCBI Taxonomy" id="4874"/>
    <lineage>
        <taxon>Eukaryota</taxon>
        <taxon>Fungi</taxon>
        <taxon>Fungi incertae sedis</taxon>
        <taxon>Mucoromycota</taxon>
        <taxon>Glomeromycotina</taxon>
        <taxon>Glomeromycetes</taxon>
        <taxon>Diversisporales</taxon>
        <taxon>Gigasporaceae</taxon>
        <taxon>Gigaspora</taxon>
    </lineage>
</organism>
<keyword evidence="2" id="KW-1185">Reference proteome</keyword>
<reference evidence="1 2" key="1">
    <citation type="journal article" date="2019" name="Environ. Microbiol.">
        <title>At the nexus of three kingdoms: the genome of the mycorrhizal fungus Gigaspora margarita provides insights into plant, endobacterial and fungal interactions.</title>
        <authorList>
            <person name="Venice F."/>
            <person name="Ghignone S."/>
            <person name="Salvioli di Fossalunga A."/>
            <person name="Amselem J."/>
            <person name="Novero M."/>
            <person name="Xianan X."/>
            <person name="Sedzielewska Toro K."/>
            <person name="Morin E."/>
            <person name="Lipzen A."/>
            <person name="Grigoriev I.V."/>
            <person name="Henrissat B."/>
            <person name="Martin F.M."/>
            <person name="Bonfante P."/>
        </authorList>
    </citation>
    <scope>NUCLEOTIDE SEQUENCE [LARGE SCALE GENOMIC DNA]</scope>
    <source>
        <strain evidence="1 2">BEG34</strain>
    </source>
</reference>
<dbReference type="Pfam" id="PF14868">
    <property type="entry name" value="DUF4487"/>
    <property type="match status" value="1"/>
</dbReference>
<evidence type="ECO:0000313" key="1">
    <source>
        <dbReference type="EMBL" id="KAF0525168.1"/>
    </source>
</evidence>
<comment type="caution">
    <text evidence="1">The sequence shown here is derived from an EMBL/GenBank/DDBJ whole genome shotgun (WGS) entry which is preliminary data.</text>
</comment>
<dbReference type="PANTHER" id="PTHR16071">
    <property type="entry name" value="CHROMOSOME 1 OPEN READING FRAME 112"/>
    <property type="match status" value="1"/>
</dbReference>
<sequence>MNSHTLENLESLLHASTLQADALVQNIQTIEKKLHDNYEENLLPRTLALLSYAIQAPIPFFVRAHSIDCFKEILRLKGHIASNLMNEIVLGLQAVQSLSESIEAALREIAVRAQNANDPIDITTFIKIHISCFNLINNIIQILHDKMTSNISQDELFLMELGHQYSVFFNIRLCILKASHSVFVIVKMPALKKKLSQNNELLQLSSTWHKKAFKVLEDFLKFVIEFLPSSDKLNMRRYEMLTMDISDVCNGLILIAETSVSDYPTLNLSWKYIIKLSIEYKNNIKKRLKLDSIIYNLSRGASYNFSKLVKSINSDETFQQEPSNVKQIDKISTIVRFYITHLLSIVKCYVDIILKNEYKHIIRTILYALIFIVSKLSPNCLIMAHANNSLQERILPIVNNTFAALFLNNIACEDDCYMMIFNFTNLSIDAMNRENSVIPEIVETMDFTFAKIHFLQIILININDISVSLQSRLLPNPILVKDSKQTFCILRTFLDILENYSDSNLLTSTIMSVDKSMHPLQNISLDAQYLEDDLYIHILSTLCIFVNMLPTFLFIVFEYRMLESLLLSRSFIICTLIVDCWGCVSKILDSHVLYQEVMLIMEIIVGLVHTSSTRFRLKRLFKRLIAFLDVEQQLKLSKFACSYTFQTDENTAQMLSSREYTSVHIESNSANYVKLYTWINSCLEKKPMHSIDDLFSIYLLVFQSKNLMPCCIKYEDDIKYISFNIALTILKNSANCIDSIPDFSSSSTEFRKTLVMIDGVLEFMMNLQPLTLAEVLEVVDRCTPLLVKDCICYTSLCNFIDKFIELLLDTNDKQIIAIVDSMYERIFTSTRWFTKHEAVAQIAGYTQHSRSLEIIHPAITQQLREPIIRFINRMPSYFDNELISEINFWQSVNNRNEQQFQLVNLRDLFNRDLISIATNIFSNSVKIEHDINKSTLKCLKGARLINVCIRNYLAGNQKSEVSSELKLVLNDLKDNLTKFFQS</sequence>
<dbReference type="InterPro" id="IPR027902">
    <property type="entry name" value="DUF4487"/>
</dbReference>
<protein>
    <submittedName>
        <fullName evidence="1">Uncharacterized protein</fullName>
    </submittedName>
</protein>
<dbReference type="OrthoDB" id="2400174at2759"/>
<evidence type="ECO:0000313" key="2">
    <source>
        <dbReference type="Proteomes" id="UP000439903"/>
    </source>
</evidence>
<proteinExistence type="predicted"/>
<dbReference type="EMBL" id="WTPW01000303">
    <property type="protein sequence ID" value="KAF0525168.1"/>
    <property type="molecule type" value="Genomic_DNA"/>
</dbReference>